<accession>A0ACD0NTZ5</accession>
<organism evidence="1 2">
    <name type="scientific">Violaceomyces palustris</name>
    <dbReference type="NCBI Taxonomy" id="1673888"/>
    <lineage>
        <taxon>Eukaryota</taxon>
        <taxon>Fungi</taxon>
        <taxon>Dikarya</taxon>
        <taxon>Basidiomycota</taxon>
        <taxon>Ustilaginomycotina</taxon>
        <taxon>Ustilaginomycetes</taxon>
        <taxon>Violaceomycetales</taxon>
        <taxon>Violaceomycetaceae</taxon>
        <taxon>Violaceomyces</taxon>
    </lineage>
</organism>
<dbReference type="EMBL" id="KZ820074">
    <property type="protein sequence ID" value="PWN49271.1"/>
    <property type="molecule type" value="Genomic_DNA"/>
</dbReference>
<evidence type="ECO:0000313" key="1">
    <source>
        <dbReference type="EMBL" id="PWN49271.1"/>
    </source>
</evidence>
<gene>
    <name evidence="1" type="ORF">IE53DRAFT_388536</name>
</gene>
<protein>
    <submittedName>
        <fullName evidence="1">Winged helix DNA-binding domain-containing protein</fullName>
    </submittedName>
</protein>
<keyword evidence="1" id="KW-0238">DNA-binding</keyword>
<proteinExistence type="predicted"/>
<name>A0ACD0NTZ5_9BASI</name>
<evidence type="ECO:0000313" key="2">
    <source>
        <dbReference type="Proteomes" id="UP000245626"/>
    </source>
</evidence>
<keyword evidence="2" id="KW-1185">Reference proteome</keyword>
<sequence length="332" mass="36331">MRRGPGLAALDRTAYSQAQFTSLSDELTKTQLEDLRSQLDTFSRALRNFANVHRQDIRRDPEFRMAFQRMCSSIGVDPLGSSSSKGLGGGKLAGIWNDLLGFGDWQYELGVQIIDVCVSTRNLNGGLIEVKDLIRGVMRLRTGEEEPVVPSSTFQDPLQLPSSSSSSKPKKEKVLEGIVTEEDILRSLKALKPLGCGYEVVTIGDKRMVRSVPTELGTDAAAVLAILSLPMTNPTNSHLSGSNSDPPTSTQTSTCKCDSMGFPYVTHLDLLPSRPDLKASGLGTDGKPSWTSERARAVLDDMLLRDEMLWVDEGAHPNRYYSLSIVESIQPI</sequence>
<dbReference type="Proteomes" id="UP000245626">
    <property type="component" value="Unassembled WGS sequence"/>
</dbReference>
<reference evidence="1 2" key="1">
    <citation type="journal article" date="2018" name="Mol. Biol. Evol.">
        <title>Broad Genomic Sampling Reveals a Smut Pathogenic Ancestry of the Fungal Clade Ustilaginomycotina.</title>
        <authorList>
            <person name="Kijpornyongpan T."/>
            <person name="Mondo S.J."/>
            <person name="Barry K."/>
            <person name="Sandor L."/>
            <person name="Lee J."/>
            <person name="Lipzen A."/>
            <person name="Pangilinan J."/>
            <person name="LaButti K."/>
            <person name="Hainaut M."/>
            <person name="Henrissat B."/>
            <person name="Grigoriev I.V."/>
            <person name="Spatafora J.W."/>
            <person name="Aime M.C."/>
        </authorList>
    </citation>
    <scope>NUCLEOTIDE SEQUENCE [LARGE SCALE GENOMIC DNA]</scope>
    <source>
        <strain evidence="1 2">SA 807</strain>
    </source>
</reference>